<gene>
    <name evidence="2" type="ORF">WJU16_05410</name>
</gene>
<feature type="signal peptide" evidence="1">
    <location>
        <begin position="1"/>
        <end position="20"/>
    </location>
</feature>
<evidence type="ECO:0000313" key="2">
    <source>
        <dbReference type="EMBL" id="WZN42468.1"/>
    </source>
</evidence>
<protein>
    <submittedName>
        <fullName evidence="2">Uncharacterized protein</fullName>
    </submittedName>
</protein>
<dbReference type="RefSeq" id="WP_341837302.1">
    <property type="nucleotide sequence ID" value="NZ_CP149822.1"/>
</dbReference>
<organism evidence="2 3">
    <name type="scientific">Chitinophaga pollutisoli</name>
    <dbReference type="NCBI Taxonomy" id="3133966"/>
    <lineage>
        <taxon>Bacteria</taxon>
        <taxon>Pseudomonadati</taxon>
        <taxon>Bacteroidota</taxon>
        <taxon>Chitinophagia</taxon>
        <taxon>Chitinophagales</taxon>
        <taxon>Chitinophagaceae</taxon>
        <taxon>Chitinophaga</taxon>
    </lineage>
</organism>
<dbReference type="EMBL" id="CP149822">
    <property type="protein sequence ID" value="WZN42468.1"/>
    <property type="molecule type" value="Genomic_DNA"/>
</dbReference>
<evidence type="ECO:0000313" key="3">
    <source>
        <dbReference type="Proteomes" id="UP001485459"/>
    </source>
</evidence>
<name>A0ABZ2YSL1_9BACT</name>
<keyword evidence="3" id="KW-1185">Reference proteome</keyword>
<sequence>MFKCLSIFAMAMMIVSQAFCIETHVFVRARAKDAKFLGSSIGGAHVIIRNKFNQQILAEGKTAGTPGNTAQIMDTARGRYALMADAAAAKFDAVLNISEPTLVRIEVLAPANHRQSQVNAAVEMWVIPGKHITGDGVILEIPGFIIDILSPRTHNYLRLSSLNSQPLTIQANIVMMCGCIIQKGGLWNGDKMEVKAIVKKNGQLLQEASMSCVADNLFEGKLHITEKGEYQVTVYAFDERSGNTGVDIVNFVVL</sequence>
<evidence type="ECO:0000256" key="1">
    <source>
        <dbReference type="SAM" id="SignalP"/>
    </source>
</evidence>
<proteinExistence type="predicted"/>
<accession>A0ABZ2YSL1</accession>
<feature type="chain" id="PRO_5045860562" evidence="1">
    <location>
        <begin position="21"/>
        <end position="254"/>
    </location>
</feature>
<dbReference type="Proteomes" id="UP001485459">
    <property type="component" value="Chromosome"/>
</dbReference>
<keyword evidence="1" id="KW-0732">Signal</keyword>
<reference evidence="3" key="1">
    <citation type="submission" date="2024-03" db="EMBL/GenBank/DDBJ databases">
        <title>Chitinophaga horti sp. nov., isolated from garden soil.</title>
        <authorList>
            <person name="Lee D.S."/>
            <person name="Han D.M."/>
            <person name="Baek J.H."/>
            <person name="Choi D.G."/>
            <person name="Jeon J.H."/>
            <person name="Jeon C.O."/>
        </authorList>
    </citation>
    <scope>NUCLEOTIDE SEQUENCE [LARGE SCALE GENOMIC DNA]</scope>
    <source>
        <strain evidence="3">GPA1</strain>
    </source>
</reference>